<proteinExistence type="predicted"/>
<dbReference type="EMBL" id="DSUT01000150">
    <property type="protein sequence ID" value="HGK28718.1"/>
    <property type="molecule type" value="Genomic_DNA"/>
</dbReference>
<dbReference type="AlphaFoldDB" id="A0A7C4GH71"/>
<comment type="caution">
    <text evidence="1">The sequence shown here is derived from an EMBL/GenBank/DDBJ whole genome shotgun (WGS) entry which is preliminary data.</text>
</comment>
<accession>A0A7C4GH71</accession>
<dbReference type="Pfam" id="PF11306">
    <property type="entry name" value="DUF3108"/>
    <property type="match status" value="1"/>
</dbReference>
<name>A0A7C4GH71_UNCW3</name>
<gene>
    <name evidence="1" type="ORF">ENS41_07170</name>
</gene>
<organism evidence="1">
    <name type="scientific">candidate division WOR-3 bacterium</name>
    <dbReference type="NCBI Taxonomy" id="2052148"/>
    <lineage>
        <taxon>Bacteria</taxon>
        <taxon>Bacteria division WOR-3</taxon>
    </lineage>
</organism>
<sequence>MVFLLLSTCLGFLPGERLEYDVRYGPVNLGTLELRALAPETIAGVECRHMQAELELTSALTWLFWARYEFESWATPDSMITLRSRKRTRETNYRADWTADFDRQAGLVRYSDGAKLPVPPGSRDLLTLWFWFRECPLEPGRKMATSAHVDRRNYRVEAIPTRHPDVRTRAGTFDCIVVTPTTTGPLGTVFLADRPDRIPVVIRTQVAGLTVSAMLRRVVRGKE</sequence>
<evidence type="ECO:0000313" key="1">
    <source>
        <dbReference type="EMBL" id="HGK28718.1"/>
    </source>
</evidence>
<dbReference type="InterPro" id="IPR021457">
    <property type="entry name" value="DUF3108"/>
</dbReference>
<reference evidence="1" key="1">
    <citation type="journal article" date="2020" name="mSystems">
        <title>Genome- and Community-Level Interaction Insights into Carbon Utilization and Element Cycling Functions of Hydrothermarchaeota in Hydrothermal Sediment.</title>
        <authorList>
            <person name="Zhou Z."/>
            <person name="Liu Y."/>
            <person name="Xu W."/>
            <person name="Pan J."/>
            <person name="Luo Z.H."/>
            <person name="Li M."/>
        </authorList>
    </citation>
    <scope>NUCLEOTIDE SEQUENCE [LARGE SCALE GENOMIC DNA]</scope>
    <source>
        <strain evidence="1">SpSt-488</strain>
    </source>
</reference>
<protein>
    <submittedName>
        <fullName evidence="1">DUF3108 domain-containing protein</fullName>
    </submittedName>
</protein>